<dbReference type="PIRSF" id="PIRSF016396">
    <property type="entry name" value="Prefoldin_subunit_3"/>
    <property type="match status" value="1"/>
</dbReference>
<proteinExistence type="inferred from homology"/>
<dbReference type="Pfam" id="PF02996">
    <property type="entry name" value="Prefoldin"/>
    <property type="match status" value="1"/>
</dbReference>
<gene>
    <name evidence="5" type="primary">Vbp1</name>
    <name evidence="5" type="ORF">CEXT_204571</name>
</gene>
<dbReference type="InterPro" id="IPR016655">
    <property type="entry name" value="PFD3"/>
</dbReference>
<dbReference type="SUPFAM" id="SSF46579">
    <property type="entry name" value="Prefoldin"/>
    <property type="match status" value="1"/>
</dbReference>
<dbReference type="Gene3D" id="1.10.287.370">
    <property type="match status" value="1"/>
</dbReference>
<evidence type="ECO:0000256" key="4">
    <source>
        <dbReference type="SAM" id="Coils"/>
    </source>
</evidence>
<dbReference type="GO" id="GO:0016272">
    <property type="term" value="C:prefoldin complex"/>
    <property type="evidence" value="ECO:0007669"/>
    <property type="project" value="UniProtKB-UniRule"/>
</dbReference>
<dbReference type="GO" id="GO:0007021">
    <property type="term" value="P:tubulin complex assembly"/>
    <property type="evidence" value="ECO:0007669"/>
    <property type="project" value="TreeGrafter"/>
</dbReference>
<keyword evidence="4" id="KW-0175">Coiled coil</keyword>
<dbReference type="GO" id="GO:0006457">
    <property type="term" value="P:protein folding"/>
    <property type="evidence" value="ECO:0007669"/>
    <property type="project" value="UniProtKB-UniRule"/>
</dbReference>
<comment type="function">
    <text evidence="3">Binds specifically to cytosolic chaperonin (c-CPN) and transfers target proteins to it. Binds to nascent polypeptide chain and promotes folding in an environment in which there are many competing pathways for nonnative proteins.</text>
</comment>
<comment type="similarity">
    <text evidence="1 3">Belongs to the prefoldin subunit alpha family.</text>
</comment>
<evidence type="ECO:0000256" key="1">
    <source>
        <dbReference type="ARBA" id="ARBA00010048"/>
    </source>
</evidence>
<dbReference type="InterPro" id="IPR009053">
    <property type="entry name" value="Prefoldin"/>
</dbReference>
<dbReference type="Proteomes" id="UP001054945">
    <property type="component" value="Unassembled WGS sequence"/>
</dbReference>
<evidence type="ECO:0000313" key="5">
    <source>
        <dbReference type="EMBL" id="GIX75584.1"/>
    </source>
</evidence>
<reference evidence="5 6" key="1">
    <citation type="submission" date="2021-06" db="EMBL/GenBank/DDBJ databases">
        <title>Caerostris extrusa draft genome.</title>
        <authorList>
            <person name="Kono N."/>
            <person name="Arakawa K."/>
        </authorList>
    </citation>
    <scope>NUCLEOTIDE SEQUENCE [LARGE SCALE GENOMIC DNA]</scope>
</reference>
<dbReference type="FunFam" id="1.10.287.370:FF:000001">
    <property type="entry name" value="Prefoldin subunit 3"/>
    <property type="match status" value="1"/>
</dbReference>
<dbReference type="AlphaFoldDB" id="A0AAV4MX93"/>
<keyword evidence="6" id="KW-1185">Reference proteome</keyword>
<dbReference type="PANTHER" id="PTHR12409:SF0">
    <property type="entry name" value="PREFOLDIN SUBUNIT 3"/>
    <property type="match status" value="1"/>
</dbReference>
<evidence type="ECO:0000313" key="6">
    <source>
        <dbReference type="Proteomes" id="UP001054945"/>
    </source>
</evidence>
<comment type="caution">
    <text evidence="5">The sequence shown here is derived from an EMBL/GenBank/DDBJ whole genome shotgun (WGS) entry which is preliminary data.</text>
</comment>
<feature type="coiled-coil region" evidence="4">
    <location>
        <begin position="148"/>
        <end position="182"/>
    </location>
</feature>
<dbReference type="CDD" id="cd23156">
    <property type="entry name" value="Prefoldin_3"/>
    <property type="match status" value="1"/>
</dbReference>
<sequence>MTSTSDKNEAPKNSLGIPSAFFVEDVYSFMRQEENENAETVLRRLDEQHSKYKFMEMNLFRKKRTLKRQIPDIKTSLDMLKLLKAKKKHFVQEITTNGFCKLESDETVETQFMMCDDLYVKAKVPPTNKVGLWLGANVMLEYTLPDAETLLSKNLQTASKNLSQLEDDLDFLRDQLTTTEVNMARVYNWDVKRRSTEKERAPTL</sequence>
<dbReference type="EMBL" id="BPLR01002600">
    <property type="protein sequence ID" value="GIX75584.1"/>
    <property type="molecule type" value="Genomic_DNA"/>
</dbReference>
<dbReference type="GO" id="GO:0007017">
    <property type="term" value="P:microtubule-based process"/>
    <property type="evidence" value="ECO:0007669"/>
    <property type="project" value="TreeGrafter"/>
</dbReference>
<dbReference type="GO" id="GO:0015631">
    <property type="term" value="F:tubulin binding"/>
    <property type="evidence" value="ECO:0007669"/>
    <property type="project" value="TreeGrafter"/>
</dbReference>
<accession>A0AAV4MX93</accession>
<dbReference type="GO" id="GO:0005737">
    <property type="term" value="C:cytoplasm"/>
    <property type="evidence" value="ECO:0007669"/>
    <property type="project" value="UniProtKB-ARBA"/>
</dbReference>
<comment type="subunit">
    <text evidence="3">Heterohexamer of two PFD-alpha type and four PFD-beta type subunits.</text>
</comment>
<keyword evidence="2 3" id="KW-0143">Chaperone</keyword>
<protein>
    <recommendedName>
        <fullName evidence="3">Prefoldin subunit 3</fullName>
    </recommendedName>
</protein>
<dbReference type="PANTHER" id="PTHR12409">
    <property type="entry name" value="PREFOLDIN SUBUNIT 3"/>
    <property type="match status" value="1"/>
</dbReference>
<evidence type="ECO:0000256" key="2">
    <source>
        <dbReference type="ARBA" id="ARBA00023186"/>
    </source>
</evidence>
<name>A0AAV4MX93_CAEEX</name>
<dbReference type="InterPro" id="IPR004127">
    <property type="entry name" value="Prefoldin_subunit_alpha"/>
</dbReference>
<organism evidence="5 6">
    <name type="scientific">Caerostris extrusa</name>
    <name type="common">Bark spider</name>
    <name type="synonym">Caerostris bankana</name>
    <dbReference type="NCBI Taxonomy" id="172846"/>
    <lineage>
        <taxon>Eukaryota</taxon>
        <taxon>Metazoa</taxon>
        <taxon>Ecdysozoa</taxon>
        <taxon>Arthropoda</taxon>
        <taxon>Chelicerata</taxon>
        <taxon>Arachnida</taxon>
        <taxon>Araneae</taxon>
        <taxon>Araneomorphae</taxon>
        <taxon>Entelegynae</taxon>
        <taxon>Araneoidea</taxon>
        <taxon>Araneidae</taxon>
        <taxon>Caerostris</taxon>
    </lineage>
</organism>
<evidence type="ECO:0000256" key="3">
    <source>
        <dbReference type="PIRNR" id="PIRNR016396"/>
    </source>
</evidence>